<gene>
    <name evidence="2" type="ORF">PVAP13_5KG588907</name>
</gene>
<protein>
    <submittedName>
        <fullName evidence="2">Uncharacterized protein</fullName>
    </submittedName>
</protein>
<feature type="compositionally biased region" description="Pro residues" evidence="1">
    <location>
        <begin position="234"/>
        <end position="245"/>
    </location>
</feature>
<feature type="compositionally biased region" description="Low complexity" evidence="1">
    <location>
        <begin position="53"/>
        <end position="62"/>
    </location>
</feature>
<feature type="region of interest" description="Disordered" evidence="1">
    <location>
        <begin position="211"/>
        <end position="248"/>
    </location>
</feature>
<dbReference type="EMBL" id="CM029045">
    <property type="protein sequence ID" value="KAG2601390.1"/>
    <property type="molecule type" value="Genomic_DNA"/>
</dbReference>
<comment type="caution">
    <text evidence="2">The sequence shown here is derived from an EMBL/GenBank/DDBJ whole genome shotgun (WGS) entry which is preliminary data.</text>
</comment>
<reference evidence="2" key="1">
    <citation type="submission" date="2020-05" db="EMBL/GenBank/DDBJ databases">
        <title>WGS assembly of Panicum virgatum.</title>
        <authorList>
            <person name="Lovell J.T."/>
            <person name="Jenkins J."/>
            <person name="Shu S."/>
            <person name="Juenger T.E."/>
            <person name="Schmutz J."/>
        </authorList>
    </citation>
    <scope>NUCLEOTIDE SEQUENCE</scope>
    <source>
        <strain evidence="2">AP13</strain>
    </source>
</reference>
<dbReference type="AlphaFoldDB" id="A0A8T0SRN3"/>
<accession>A0A8T0SRN3</accession>
<evidence type="ECO:0000313" key="3">
    <source>
        <dbReference type="Proteomes" id="UP000823388"/>
    </source>
</evidence>
<name>A0A8T0SRN3_PANVG</name>
<sequence>MFPSRNAIPPGFESHPVRLEENRSRKKRQTSLQPSVYPPSCRVRRPCCVAEPTAAAARSAPQIRPPPPRLRPSPELHVPEGRAALPGQFRRRGGPVTPTSECRHSPRLGCSTANPLFPQEDRGRTTADRAPSSGSAGPPLRRGQQPRVTGGGAAVLQQARSAAWSLAGGTKWWAPLQRVLVAPPRWPPRAPDLALPAVAGGVDPLPPWPARVHGIHGRRGPPLSPPPRRRRARPPPSSGARPPPRADLATSAAAVFGGGGRGTHPCCGTLGRLWSPAKQEKEGEACATWRLRRGRRK</sequence>
<organism evidence="2 3">
    <name type="scientific">Panicum virgatum</name>
    <name type="common">Blackwell switchgrass</name>
    <dbReference type="NCBI Taxonomy" id="38727"/>
    <lineage>
        <taxon>Eukaryota</taxon>
        <taxon>Viridiplantae</taxon>
        <taxon>Streptophyta</taxon>
        <taxon>Embryophyta</taxon>
        <taxon>Tracheophyta</taxon>
        <taxon>Spermatophyta</taxon>
        <taxon>Magnoliopsida</taxon>
        <taxon>Liliopsida</taxon>
        <taxon>Poales</taxon>
        <taxon>Poaceae</taxon>
        <taxon>PACMAD clade</taxon>
        <taxon>Panicoideae</taxon>
        <taxon>Panicodae</taxon>
        <taxon>Paniceae</taxon>
        <taxon>Panicinae</taxon>
        <taxon>Panicum</taxon>
        <taxon>Panicum sect. Hiantes</taxon>
    </lineage>
</organism>
<evidence type="ECO:0000313" key="2">
    <source>
        <dbReference type="EMBL" id="KAG2601390.1"/>
    </source>
</evidence>
<proteinExistence type="predicted"/>
<evidence type="ECO:0000256" key="1">
    <source>
        <dbReference type="SAM" id="MobiDB-lite"/>
    </source>
</evidence>
<keyword evidence="3" id="KW-1185">Reference proteome</keyword>
<feature type="region of interest" description="Disordered" evidence="1">
    <location>
        <begin position="1"/>
        <end position="39"/>
    </location>
</feature>
<feature type="region of interest" description="Disordered" evidence="1">
    <location>
        <begin position="53"/>
        <end position="153"/>
    </location>
</feature>
<dbReference type="Proteomes" id="UP000823388">
    <property type="component" value="Chromosome 5K"/>
</dbReference>